<dbReference type="NCBIfam" id="TIGR01446">
    <property type="entry name" value="DnaD_dom"/>
    <property type="match status" value="1"/>
</dbReference>
<dbReference type="InterPro" id="IPR053843">
    <property type="entry name" value="DnaD_N"/>
</dbReference>
<comment type="similarity">
    <text evidence="1">Belongs to the DnaB/DnaD family.</text>
</comment>
<dbReference type="InterPro" id="IPR036388">
    <property type="entry name" value="WH-like_DNA-bd_sf"/>
</dbReference>
<name>A0A2N6SPC6_9LACT</name>
<dbReference type="Pfam" id="PF07261">
    <property type="entry name" value="DnaB_2"/>
    <property type="match status" value="1"/>
</dbReference>
<dbReference type="Pfam" id="PF21984">
    <property type="entry name" value="DnaD_N"/>
    <property type="match status" value="1"/>
</dbReference>
<organism evidence="4 5">
    <name type="scientific">Dolosicoccus paucivorans</name>
    <dbReference type="NCBI Taxonomy" id="84521"/>
    <lineage>
        <taxon>Bacteria</taxon>
        <taxon>Bacillati</taxon>
        <taxon>Bacillota</taxon>
        <taxon>Bacilli</taxon>
        <taxon>Lactobacillales</taxon>
        <taxon>Aerococcaceae</taxon>
        <taxon>Dolosicoccus</taxon>
    </lineage>
</organism>
<accession>A0A2N6SPC6</accession>
<dbReference type="InterPro" id="IPR006343">
    <property type="entry name" value="DnaB/C_C"/>
</dbReference>
<dbReference type="Gene3D" id="1.10.10.10">
    <property type="entry name" value="Winged helix-like DNA-binding domain superfamily/Winged helix DNA-binding domain"/>
    <property type="match status" value="1"/>
</dbReference>
<comment type="caution">
    <text evidence="4">The sequence shown here is derived from an EMBL/GenBank/DDBJ whole genome shotgun (WGS) entry which is preliminary data.</text>
</comment>
<feature type="domain" description="DnaD N-terminal" evidence="3">
    <location>
        <begin position="17"/>
        <end position="114"/>
    </location>
</feature>
<reference evidence="4 5" key="1">
    <citation type="submission" date="2017-09" db="EMBL/GenBank/DDBJ databases">
        <title>Bacterial strain isolated from the female urinary microbiota.</title>
        <authorList>
            <person name="Thomas-White K."/>
            <person name="Kumar N."/>
            <person name="Forster S."/>
            <person name="Putonti C."/>
            <person name="Lawley T."/>
            <person name="Wolfe A.J."/>
        </authorList>
    </citation>
    <scope>NUCLEOTIDE SEQUENCE [LARGE SCALE GENOMIC DNA]</scope>
    <source>
        <strain evidence="4 5">UMB0852</strain>
    </source>
</reference>
<evidence type="ECO:0000313" key="5">
    <source>
        <dbReference type="Proteomes" id="UP000235682"/>
    </source>
</evidence>
<evidence type="ECO:0000259" key="2">
    <source>
        <dbReference type="Pfam" id="PF07261"/>
    </source>
</evidence>
<dbReference type="Gene3D" id="1.10.10.630">
    <property type="entry name" value="DnaD domain-like"/>
    <property type="match status" value="1"/>
</dbReference>
<dbReference type="EMBL" id="PNHE01000004">
    <property type="protein sequence ID" value="PMC58927.1"/>
    <property type="molecule type" value="Genomic_DNA"/>
</dbReference>
<evidence type="ECO:0000256" key="1">
    <source>
        <dbReference type="ARBA" id="ARBA00093462"/>
    </source>
</evidence>
<evidence type="ECO:0000259" key="3">
    <source>
        <dbReference type="Pfam" id="PF21984"/>
    </source>
</evidence>
<dbReference type="Proteomes" id="UP000235682">
    <property type="component" value="Unassembled WGS sequence"/>
</dbReference>
<dbReference type="PANTHER" id="PTHR37293">
    <property type="entry name" value="PHAGE REPLICATION PROTEIN-RELATED"/>
    <property type="match status" value="1"/>
</dbReference>
<dbReference type="InterPro" id="IPR034829">
    <property type="entry name" value="DnaD-like_sf"/>
</dbReference>
<feature type="domain" description="DnaB/C C-terminal" evidence="2">
    <location>
        <begin position="146"/>
        <end position="217"/>
    </location>
</feature>
<protein>
    <submittedName>
        <fullName evidence="4">Uncharacterized protein</fullName>
    </submittedName>
</protein>
<keyword evidence="5" id="KW-1185">Reference proteome</keyword>
<dbReference type="RefSeq" id="WP_102227295.1">
    <property type="nucleotide sequence ID" value="NZ_PNFY01000001.1"/>
</dbReference>
<dbReference type="AlphaFoldDB" id="A0A2N6SPC6"/>
<proteinExistence type="inferred from homology"/>
<dbReference type="OrthoDB" id="9770238at2"/>
<gene>
    <name evidence="4" type="ORF">CJ205_01800</name>
</gene>
<evidence type="ECO:0000313" key="4">
    <source>
        <dbReference type="EMBL" id="PMC58927.1"/>
    </source>
</evidence>
<sequence length="250" mass="29561">MAHTSFYQWAKRGMTWVPNALIQYYDQLQLTSKEFTLIVAMLSFMDEDLTIDRLKQLSNQLGWDFQELFTYIDHLSSKGYLEINMITNQEGKKTDQYSIEPLFNAIERIMNQRPNEAMVYQTHQGGASQTHSQDDTLSNNLELVPLFEQEFKRSLSPMEFETLNRWLVREKYDEGLIRLALREAVIRNAYSLNYIDKILFTWQQQNITTVPQAQEQIQQFNQQQIFKTNSTHQSTTHNYDHLNIPLFKAD</sequence>
<dbReference type="InterPro" id="IPR053162">
    <property type="entry name" value="DnaD"/>
</dbReference>
<dbReference type="SUPFAM" id="SSF158499">
    <property type="entry name" value="DnaD domain-like"/>
    <property type="match status" value="1"/>
</dbReference>
<dbReference type="PANTHER" id="PTHR37293:SF6">
    <property type="entry name" value="DNA REPLICATION PROTEIN DNAD"/>
    <property type="match status" value="1"/>
</dbReference>
<dbReference type="STRING" id="84521.SAMN04487994_101514"/>